<organism evidence="2 3">
    <name type="scientific">Portunus trituberculatus</name>
    <name type="common">Swimming crab</name>
    <name type="synonym">Neptunus trituberculatus</name>
    <dbReference type="NCBI Taxonomy" id="210409"/>
    <lineage>
        <taxon>Eukaryota</taxon>
        <taxon>Metazoa</taxon>
        <taxon>Ecdysozoa</taxon>
        <taxon>Arthropoda</taxon>
        <taxon>Crustacea</taxon>
        <taxon>Multicrustacea</taxon>
        <taxon>Malacostraca</taxon>
        <taxon>Eumalacostraca</taxon>
        <taxon>Eucarida</taxon>
        <taxon>Decapoda</taxon>
        <taxon>Pleocyemata</taxon>
        <taxon>Brachyura</taxon>
        <taxon>Eubrachyura</taxon>
        <taxon>Portunoidea</taxon>
        <taxon>Portunidae</taxon>
        <taxon>Portuninae</taxon>
        <taxon>Portunus</taxon>
    </lineage>
</organism>
<sequence length="88" mass="9934">MWWVQQALVWLALGAAFTAALNYFLMSRNPSPATILLHPKSPSSSALENHSLHQQVYLRGEVYALRNRRCSLGNSQPSNTAMFDPKFE</sequence>
<evidence type="ECO:0000313" key="3">
    <source>
        <dbReference type="Proteomes" id="UP000324222"/>
    </source>
</evidence>
<dbReference type="AlphaFoldDB" id="A0A5B7H3P5"/>
<evidence type="ECO:0000313" key="2">
    <source>
        <dbReference type="EMBL" id="MPC64559.1"/>
    </source>
</evidence>
<feature type="transmembrane region" description="Helical" evidence="1">
    <location>
        <begin position="6"/>
        <end position="25"/>
    </location>
</feature>
<keyword evidence="3" id="KW-1185">Reference proteome</keyword>
<evidence type="ECO:0000256" key="1">
    <source>
        <dbReference type="SAM" id="Phobius"/>
    </source>
</evidence>
<keyword evidence="1" id="KW-0472">Membrane</keyword>
<dbReference type="Proteomes" id="UP000324222">
    <property type="component" value="Unassembled WGS sequence"/>
</dbReference>
<comment type="caution">
    <text evidence="2">The sequence shown here is derived from an EMBL/GenBank/DDBJ whole genome shotgun (WGS) entry which is preliminary data.</text>
</comment>
<dbReference type="EMBL" id="VSRR010022252">
    <property type="protein sequence ID" value="MPC64559.1"/>
    <property type="molecule type" value="Genomic_DNA"/>
</dbReference>
<reference evidence="2 3" key="1">
    <citation type="submission" date="2019-05" db="EMBL/GenBank/DDBJ databases">
        <title>Another draft genome of Portunus trituberculatus and its Hox gene families provides insights of decapod evolution.</title>
        <authorList>
            <person name="Jeong J.-H."/>
            <person name="Song I."/>
            <person name="Kim S."/>
            <person name="Choi T."/>
            <person name="Kim D."/>
            <person name="Ryu S."/>
            <person name="Kim W."/>
        </authorList>
    </citation>
    <scope>NUCLEOTIDE SEQUENCE [LARGE SCALE GENOMIC DNA]</scope>
    <source>
        <tissue evidence="2">Muscle</tissue>
    </source>
</reference>
<dbReference type="OrthoDB" id="8583677at2759"/>
<keyword evidence="1" id="KW-0812">Transmembrane</keyword>
<protein>
    <submittedName>
        <fullName evidence="2">Uncharacterized protein</fullName>
    </submittedName>
</protein>
<name>A0A5B7H3P5_PORTR</name>
<proteinExistence type="predicted"/>
<accession>A0A5B7H3P5</accession>
<keyword evidence="1" id="KW-1133">Transmembrane helix</keyword>
<gene>
    <name evidence="2" type="ORF">E2C01_058677</name>
</gene>